<feature type="compositionally biased region" description="Basic and acidic residues" evidence="2">
    <location>
        <begin position="329"/>
        <end position="363"/>
    </location>
</feature>
<evidence type="ECO:0000256" key="3">
    <source>
        <dbReference type="SAM" id="Phobius"/>
    </source>
</evidence>
<feature type="region of interest" description="Disordered" evidence="2">
    <location>
        <begin position="329"/>
        <end position="368"/>
    </location>
</feature>
<dbReference type="GO" id="GO:0003676">
    <property type="term" value="F:nucleic acid binding"/>
    <property type="evidence" value="ECO:0007669"/>
    <property type="project" value="InterPro"/>
</dbReference>
<comment type="caution">
    <text evidence="5">The sequence shown here is derived from an EMBL/GenBank/DDBJ whole genome shotgun (WGS) entry which is preliminary data.</text>
</comment>
<dbReference type="PROSITE" id="PS50158">
    <property type="entry name" value="ZF_CCHC"/>
    <property type="match status" value="1"/>
</dbReference>
<dbReference type="PANTHER" id="PTHR46741:SF4">
    <property type="entry name" value="FINGER FYVE DOMAIN PROTEIN, PUTATIVE (DUF1666)-RELATED"/>
    <property type="match status" value="1"/>
</dbReference>
<feature type="region of interest" description="Disordered" evidence="2">
    <location>
        <begin position="935"/>
        <end position="981"/>
    </location>
</feature>
<organism evidence="5 6">
    <name type="scientific">Camellia sinensis</name>
    <name type="common">Tea plant</name>
    <name type="synonym">Thea sinensis</name>
    <dbReference type="NCBI Taxonomy" id="4442"/>
    <lineage>
        <taxon>Eukaryota</taxon>
        <taxon>Viridiplantae</taxon>
        <taxon>Streptophyta</taxon>
        <taxon>Embryophyta</taxon>
        <taxon>Tracheophyta</taxon>
        <taxon>Spermatophyta</taxon>
        <taxon>Magnoliopsida</taxon>
        <taxon>eudicotyledons</taxon>
        <taxon>Gunneridae</taxon>
        <taxon>Pentapetalae</taxon>
        <taxon>asterids</taxon>
        <taxon>Ericales</taxon>
        <taxon>Theaceae</taxon>
        <taxon>Camellia</taxon>
    </lineage>
</organism>
<keyword evidence="3" id="KW-1133">Transmembrane helix</keyword>
<keyword evidence="1" id="KW-0863">Zinc-finger</keyword>
<feature type="region of interest" description="Disordered" evidence="2">
    <location>
        <begin position="221"/>
        <end position="241"/>
    </location>
</feature>
<feature type="compositionally biased region" description="Low complexity" evidence="2">
    <location>
        <begin position="959"/>
        <end position="972"/>
    </location>
</feature>
<evidence type="ECO:0000256" key="2">
    <source>
        <dbReference type="SAM" id="MobiDB-lite"/>
    </source>
</evidence>
<evidence type="ECO:0000313" key="6">
    <source>
        <dbReference type="Proteomes" id="UP000593564"/>
    </source>
</evidence>
<dbReference type="GO" id="GO:0008270">
    <property type="term" value="F:zinc ion binding"/>
    <property type="evidence" value="ECO:0007669"/>
    <property type="project" value="UniProtKB-KW"/>
</dbReference>
<reference evidence="6" key="1">
    <citation type="journal article" date="2020" name="Nat. Commun.">
        <title>Genome assembly of wild tea tree DASZ reveals pedigree and selection history of tea varieties.</title>
        <authorList>
            <person name="Zhang W."/>
            <person name="Zhang Y."/>
            <person name="Qiu H."/>
            <person name="Guo Y."/>
            <person name="Wan H."/>
            <person name="Zhang X."/>
            <person name="Scossa F."/>
            <person name="Alseekh S."/>
            <person name="Zhang Q."/>
            <person name="Wang P."/>
            <person name="Xu L."/>
            <person name="Schmidt M.H."/>
            <person name="Jia X."/>
            <person name="Li D."/>
            <person name="Zhu A."/>
            <person name="Guo F."/>
            <person name="Chen W."/>
            <person name="Ni D."/>
            <person name="Usadel B."/>
            <person name="Fernie A.R."/>
            <person name="Wen W."/>
        </authorList>
    </citation>
    <scope>NUCLEOTIDE SEQUENCE [LARGE SCALE GENOMIC DNA]</scope>
    <source>
        <strain evidence="6">cv. G240</strain>
    </source>
</reference>
<accession>A0A7J7GGP1</accession>
<dbReference type="SUPFAM" id="SSF57756">
    <property type="entry name" value="Retrovirus zinc finger-like domains"/>
    <property type="match status" value="1"/>
</dbReference>
<keyword evidence="3" id="KW-0472">Membrane</keyword>
<keyword evidence="3" id="KW-0812">Transmembrane</keyword>
<dbReference type="AlphaFoldDB" id="A0A7J7GGP1"/>
<keyword evidence="6" id="KW-1185">Reference proteome</keyword>
<gene>
    <name evidence="5" type="ORF">HYC85_023340</name>
</gene>
<name>A0A7J7GGP1_CAMSI</name>
<dbReference type="InterPro" id="IPR012870">
    <property type="entry name" value="DUF1666"/>
</dbReference>
<dbReference type="PANTHER" id="PTHR46741">
    <property type="entry name" value="OS09G0413600 PROTEIN"/>
    <property type="match status" value="1"/>
</dbReference>
<dbReference type="Pfam" id="PF14223">
    <property type="entry name" value="Retrotran_gag_2"/>
    <property type="match status" value="1"/>
</dbReference>
<proteinExistence type="predicted"/>
<dbReference type="SMART" id="SM00343">
    <property type="entry name" value="ZnF_C2HC"/>
    <property type="match status" value="1"/>
</dbReference>
<feature type="domain" description="CCHC-type" evidence="4">
    <location>
        <begin position="991"/>
        <end position="1006"/>
    </location>
</feature>
<feature type="transmembrane region" description="Helical" evidence="3">
    <location>
        <begin position="7"/>
        <end position="28"/>
    </location>
</feature>
<feature type="compositionally biased region" description="Low complexity" evidence="2">
    <location>
        <begin position="222"/>
        <end position="240"/>
    </location>
</feature>
<protein>
    <recommendedName>
        <fullName evidence="4">CCHC-type domain-containing protein</fullName>
    </recommendedName>
</protein>
<sequence length="1157" mass="134579">MFRLANSFWVLAYKCLFCLFGPILRYIFRFKEDDNSLKNDYNCIVDHSQPEDQTVSGSSMFLEPDGSAKKENSDSFFEFRFQNYYTRNGETEDSVFQETSPTPNTRKYEVFSGKDISGFMEEPETMRFTIQEMFFDAPIVNKPKQDALFSPVKKSQELHVEKVQEILVGSNDCFIGKDQMIRSVSADEDFQELNSEAEAIILQKTEDSIEKFDQNQLDKSHFSPLESEPESSSSSEGVSSINHKVDSVDNEFCSDTRVDKGLKQLEFIKKNSNSKQISIDDSSLFDRKAVIIRREESEDSDDEYIDFEPILQFSSHLGNSLYTTELERVETKQRHENLQSPETEKIDKLGKSKDQNSQKKSLDSDFEDEDDSGILLKYQDLVEQMKSEIKNGRTKGLPTILEESETLKMDDLKPLKIDAKLEHKDRVEEIQKVYKSYAEKMRKLDVLNYQTMHAISFLQLKDPIQQANSGQKSSVMTSFLFQNLWPSKLRRIYADPTLKSICELHRDLELVYIGQVCLSWEILHWQYGKAREFWENDFEVHGPYNQVASEFQQFQVLVQRFVENEPYQGRPRVQNYTKDRYELRAFLQVPVIKDDCWKDKNDGRVEEENAVSIAMMTEIIDESMRVFWEFVRADKDEANTSLKGLQDPSYFELLMDVKTSLQKKERRLKEILRSGNCIVKKFQKDQECRMDRSSLFAQVELKLVSRVLNMSRLTTDQLTLLLRQFYKMAAKTVVADLTKEEKLDGDNYDIWRRKIQYLLNEQEVLTILEQVMVEPEQGNTAQHRRDLEAFQTWRNKDRCARFTMLSSMHNDLISEFEHCPTAFEMWEARKQKFSITSLAKLRGLTMKFDSYQKRAHHSMKQHLRVMSAMIRELAAAGHNLTQEQQVQAVIRFLPNSWEQMKQNIMHNESVKTFENMSRHLELEAERLEVAKSDGSAMVVESSSRRTSQFKRRKEKGAPKKQAAAALKPNGARNFKRRGKRGGKKVKAKLTCFNCNKEGHFARDCPEQKKMKDIDEASYVLGVKILRDRSRRLLGLSQETYIKTILERFQIQSCKPIDTHVAKGESLSLDMGPKTQEENEKMARVPYANAVESLMYAMMCTRPDICYAVGLVSRYQSNPGPAHWKAVKRILRYLRGTADYTLCYQSSNLHLVGYCDAD</sequence>
<evidence type="ECO:0000259" key="4">
    <source>
        <dbReference type="PROSITE" id="PS50158"/>
    </source>
</evidence>
<dbReference type="Pfam" id="PF00098">
    <property type="entry name" value="zf-CCHC"/>
    <property type="match status" value="1"/>
</dbReference>
<evidence type="ECO:0000256" key="1">
    <source>
        <dbReference type="PROSITE-ProRule" id="PRU00047"/>
    </source>
</evidence>
<dbReference type="Proteomes" id="UP000593564">
    <property type="component" value="Unassembled WGS sequence"/>
</dbReference>
<dbReference type="InterPro" id="IPR001878">
    <property type="entry name" value="Znf_CCHC"/>
</dbReference>
<reference evidence="5 6" key="2">
    <citation type="submission" date="2020-07" db="EMBL/GenBank/DDBJ databases">
        <title>Genome assembly of wild tea tree DASZ reveals pedigree and selection history of tea varieties.</title>
        <authorList>
            <person name="Zhang W."/>
        </authorList>
    </citation>
    <scope>NUCLEOTIDE SEQUENCE [LARGE SCALE GENOMIC DNA]</scope>
    <source>
        <strain evidence="6">cv. G240</strain>
        <tissue evidence="5">Leaf</tissue>
    </source>
</reference>
<dbReference type="Pfam" id="PF07891">
    <property type="entry name" value="DUF1666"/>
    <property type="match status" value="1"/>
</dbReference>
<evidence type="ECO:0000313" key="5">
    <source>
        <dbReference type="EMBL" id="KAF5939081.1"/>
    </source>
</evidence>
<dbReference type="EMBL" id="JACBKZ010000011">
    <property type="protein sequence ID" value="KAF5939081.1"/>
    <property type="molecule type" value="Genomic_DNA"/>
</dbReference>
<dbReference type="Gene3D" id="4.10.60.10">
    <property type="entry name" value="Zinc finger, CCHC-type"/>
    <property type="match status" value="1"/>
</dbReference>
<keyword evidence="1" id="KW-0479">Metal-binding</keyword>
<keyword evidence="1" id="KW-0862">Zinc</keyword>
<dbReference type="InterPro" id="IPR036875">
    <property type="entry name" value="Znf_CCHC_sf"/>
</dbReference>
<feature type="region of interest" description="Disordered" evidence="2">
    <location>
        <begin position="50"/>
        <end position="69"/>
    </location>
</feature>